<evidence type="ECO:0000313" key="8">
    <source>
        <dbReference type="EMBL" id="GEC22686.1"/>
    </source>
</evidence>
<comment type="similarity">
    <text evidence="1">Belongs to the sigma-70 factor family. ECF subfamily.</text>
</comment>
<protein>
    <submittedName>
        <fullName evidence="8">RNA polymerase sigma factor SigM</fullName>
    </submittedName>
</protein>
<dbReference type="InterPro" id="IPR013325">
    <property type="entry name" value="RNA_pol_sigma_r2"/>
</dbReference>
<dbReference type="InterPro" id="IPR036388">
    <property type="entry name" value="WH-like_DNA-bd_sf"/>
</dbReference>
<dbReference type="InterPro" id="IPR013324">
    <property type="entry name" value="RNA_pol_sigma_r3/r4-like"/>
</dbReference>
<evidence type="ECO:0000256" key="3">
    <source>
        <dbReference type="ARBA" id="ARBA00023082"/>
    </source>
</evidence>
<keyword evidence="5" id="KW-0804">Transcription</keyword>
<dbReference type="NCBIfam" id="TIGR02937">
    <property type="entry name" value="sigma70-ECF"/>
    <property type="match status" value="1"/>
</dbReference>
<dbReference type="RefSeq" id="WP_218030328.1">
    <property type="nucleotide sequence ID" value="NZ_BAAARZ010000006.1"/>
</dbReference>
<feature type="domain" description="RNA polymerase sigma-70 region 2" evidence="6">
    <location>
        <begin position="25"/>
        <end position="91"/>
    </location>
</feature>
<feature type="domain" description="RNA polymerase sigma factor 70 region 4 type 2" evidence="7">
    <location>
        <begin position="118"/>
        <end position="170"/>
    </location>
</feature>
<dbReference type="CDD" id="cd06171">
    <property type="entry name" value="Sigma70_r4"/>
    <property type="match status" value="1"/>
</dbReference>
<dbReference type="InterPro" id="IPR013249">
    <property type="entry name" value="RNA_pol_sigma70_r4_t2"/>
</dbReference>
<keyword evidence="9" id="KW-1185">Reference proteome</keyword>
<dbReference type="Pfam" id="PF08281">
    <property type="entry name" value="Sigma70_r4_2"/>
    <property type="match status" value="1"/>
</dbReference>
<organism evidence="8 9">
    <name type="scientific">Pseudonocardia hydrocarbonoxydans</name>
    <dbReference type="NCBI Taxonomy" id="76726"/>
    <lineage>
        <taxon>Bacteria</taxon>
        <taxon>Bacillati</taxon>
        <taxon>Actinomycetota</taxon>
        <taxon>Actinomycetes</taxon>
        <taxon>Pseudonocardiales</taxon>
        <taxon>Pseudonocardiaceae</taxon>
        <taxon>Pseudonocardia</taxon>
    </lineage>
</organism>
<dbReference type="SUPFAM" id="SSF88946">
    <property type="entry name" value="Sigma2 domain of RNA polymerase sigma factors"/>
    <property type="match status" value="1"/>
</dbReference>
<dbReference type="GO" id="GO:0016987">
    <property type="term" value="F:sigma factor activity"/>
    <property type="evidence" value="ECO:0007669"/>
    <property type="project" value="UniProtKB-KW"/>
</dbReference>
<evidence type="ECO:0000259" key="7">
    <source>
        <dbReference type="Pfam" id="PF08281"/>
    </source>
</evidence>
<comment type="caution">
    <text evidence="8">The sequence shown here is derived from an EMBL/GenBank/DDBJ whole genome shotgun (WGS) entry which is preliminary data.</text>
</comment>
<dbReference type="InterPro" id="IPR014284">
    <property type="entry name" value="RNA_pol_sigma-70_dom"/>
</dbReference>
<dbReference type="GO" id="GO:0006352">
    <property type="term" value="P:DNA-templated transcription initiation"/>
    <property type="evidence" value="ECO:0007669"/>
    <property type="project" value="InterPro"/>
</dbReference>
<keyword evidence="4" id="KW-0238">DNA-binding</keyword>
<keyword evidence="3" id="KW-0731">Sigma factor</keyword>
<dbReference type="PANTHER" id="PTHR43133">
    <property type="entry name" value="RNA POLYMERASE ECF-TYPE SIGMA FACTO"/>
    <property type="match status" value="1"/>
</dbReference>
<reference evidence="8 9" key="1">
    <citation type="submission" date="2019-06" db="EMBL/GenBank/DDBJ databases">
        <title>Whole genome shotgun sequence of Pseudonocardia hydrocarbonoxydans NBRC 14498.</title>
        <authorList>
            <person name="Hosoyama A."/>
            <person name="Uohara A."/>
            <person name="Ohji S."/>
            <person name="Ichikawa N."/>
        </authorList>
    </citation>
    <scope>NUCLEOTIDE SEQUENCE [LARGE SCALE GENOMIC DNA]</scope>
    <source>
        <strain evidence="8 9">NBRC 14498</strain>
    </source>
</reference>
<dbReference type="Gene3D" id="1.10.10.10">
    <property type="entry name" value="Winged helix-like DNA-binding domain superfamily/Winged helix DNA-binding domain"/>
    <property type="match status" value="1"/>
</dbReference>
<evidence type="ECO:0000256" key="4">
    <source>
        <dbReference type="ARBA" id="ARBA00023125"/>
    </source>
</evidence>
<dbReference type="InterPro" id="IPR007627">
    <property type="entry name" value="RNA_pol_sigma70_r2"/>
</dbReference>
<dbReference type="PANTHER" id="PTHR43133:SF50">
    <property type="entry name" value="ECF RNA POLYMERASE SIGMA FACTOR SIGM"/>
    <property type="match status" value="1"/>
</dbReference>
<evidence type="ECO:0000256" key="5">
    <source>
        <dbReference type="ARBA" id="ARBA00023163"/>
    </source>
</evidence>
<evidence type="ECO:0000256" key="1">
    <source>
        <dbReference type="ARBA" id="ARBA00010641"/>
    </source>
</evidence>
<dbReference type="EMBL" id="BJNG01000053">
    <property type="protein sequence ID" value="GEC22686.1"/>
    <property type="molecule type" value="Genomic_DNA"/>
</dbReference>
<dbReference type="SUPFAM" id="SSF88659">
    <property type="entry name" value="Sigma3 and sigma4 domains of RNA polymerase sigma factors"/>
    <property type="match status" value="1"/>
</dbReference>
<dbReference type="InterPro" id="IPR039425">
    <property type="entry name" value="RNA_pol_sigma-70-like"/>
</dbReference>
<gene>
    <name evidence="8" type="ORF">PHY01_49690</name>
</gene>
<accession>A0A4Y3WZ03</accession>
<dbReference type="Gene3D" id="1.10.1740.10">
    <property type="match status" value="1"/>
</dbReference>
<name>A0A4Y3WZ03_9PSEU</name>
<dbReference type="NCBIfam" id="NF007225">
    <property type="entry name" value="PRK09643.1"/>
    <property type="match status" value="1"/>
</dbReference>
<proteinExistence type="inferred from homology"/>
<evidence type="ECO:0000256" key="2">
    <source>
        <dbReference type="ARBA" id="ARBA00023015"/>
    </source>
</evidence>
<evidence type="ECO:0000313" key="9">
    <source>
        <dbReference type="Proteomes" id="UP000320338"/>
    </source>
</evidence>
<evidence type="ECO:0000259" key="6">
    <source>
        <dbReference type="Pfam" id="PF04542"/>
    </source>
</evidence>
<dbReference type="Pfam" id="PF04542">
    <property type="entry name" value="Sigma70_r2"/>
    <property type="match status" value="1"/>
</dbReference>
<dbReference type="AlphaFoldDB" id="A0A4Y3WZ03"/>
<dbReference type="GO" id="GO:0003677">
    <property type="term" value="F:DNA binding"/>
    <property type="evidence" value="ECO:0007669"/>
    <property type="project" value="UniProtKB-KW"/>
</dbReference>
<keyword evidence="2" id="KW-0805">Transcription regulation</keyword>
<dbReference type="Proteomes" id="UP000320338">
    <property type="component" value="Unassembled WGS sequence"/>
</dbReference>
<sequence>MTTARSDAQLLAAHRDGDRTAFAELVGRHTDRMWGVAVQTLADRDAADDAVQEALLSAHRNAHRFRGEASVRTWLHRILVNACIDRIRRDAARRTVPWPSHDVPSRRADTASELATRLAVEDALAELPTEQRLAIVLVDVQGFSVAEVAEILDVPTGTVKSRCARGRTRLARMLGHLREEA</sequence>